<feature type="disulfide bond" evidence="2">
    <location>
        <begin position="100"/>
        <end position="137"/>
    </location>
</feature>
<evidence type="ECO:0000256" key="2">
    <source>
        <dbReference type="PIRSR" id="PIRSR601461-2"/>
    </source>
</evidence>
<organism evidence="6">
    <name type="scientific">Thelazia callipaeda</name>
    <name type="common">Oriental eyeworm</name>
    <name type="synonym">Parasitic nematode</name>
    <dbReference type="NCBI Taxonomy" id="103827"/>
    <lineage>
        <taxon>Eukaryota</taxon>
        <taxon>Metazoa</taxon>
        <taxon>Ecdysozoa</taxon>
        <taxon>Nematoda</taxon>
        <taxon>Chromadorea</taxon>
        <taxon>Rhabditida</taxon>
        <taxon>Spirurina</taxon>
        <taxon>Spiruromorpha</taxon>
        <taxon>Thelazioidea</taxon>
        <taxon>Thelaziidae</taxon>
        <taxon>Thelazia</taxon>
    </lineage>
</organism>
<dbReference type="SUPFAM" id="SSF50630">
    <property type="entry name" value="Acid proteases"/>
    <property type="match status" value="1"/>
</dbReference>
<reference evidence="6" key="1">
    <citation type="submission" date="2017-02" db="UniProtKB">
        <authorList>
            <consortium name="WormBaseParasite"/>
        </authorList>
    </citation>
    <scope>IDENTIFICATION</scope>
</reference>
<keyword evidence="5" id="KW-1185">Reference proteome</keyword>
<dbReference type="GO" id="GO:0006508">
    <property type="term" value="P:proteolysis"/>
    <property type="evidence" value="ECO:0007669"/>
    <property type="project" value="InterPro"/>
</dbReference>
<dbReference type="PROSITE" id="PS51767">
    <property type="entry name" value="PEPTIDASE_A1"/>
    <property type="match status" value="1"/>
</dbReference>
<dbReference type="STRING" id="103827.A0A0N5CR86"/>
<dbReference type="InterPro" id="IPR033121">
    <property type="entry name" value="PEPTIDASE_A1"/>
</dbReference>
<sequence length="182" mass="20409">TTIYSHLDESNAHDGGLITLGALDTANCRDITWLTLTSKTYWQVTVRKVSLGSFATTGWQQGTPDSGVAYLGIPISLVYPIMQELNATWNFDLDDYQVDCGLRKDGPSITFDIENSTFEVPSTQYIRKFKLESKEICLLSILEQYSVAFVPSWALGYPFLRSYCSVYDFGNARVGFALPMKK</sequence>
<feature type="domain" description="Peptidase A1" evidence="3">
    <location>
        <begin position="1"/>
        <end position="177"/>
    </location>
</feature>
<comment type="similarity">
    <text evidence="1">Belongs to the peptidase A1 family.</text>
</comment>
<dbReference type="OrthoDB" id="5853681at2759"/>
<dbReference type="OMA" id="ANCRDIT"/>
<evidence type="ECO:0000256" key="1">
    <source>
        <dbReference type="ARBA" id="ARBA00007447"/>
    </source>
</evidence>
<dbReference type="WBParaSite" id="TCLT_0000273601-mRNA-1">
    <property type="protein sequence ID" value="TCLT_0000273601-mRNA-1"/>
    <property type="gene ID" value="TCLT_0000273601"/>
</dbReference>
<dbReference type="EMBL" id="UYYF01000669">
    <property type="protein sequence ID" value="VDM98853.1"/>
    <property type="molecule type" value="Genomic_DNA"/>
</dbReference>
<gene>
    <name evidence="4" type="ORF">TCLT_LOCUS2737</name>
</gene>
<name>A0A0N5CR86_THECL</name>
<dbReference type="PANTHER" id="PTHR47966">
    <property type="entry name" value="BETA-SITE APP-CLEAVING ENZYME, ISOFORM A-RELATED"/>
    <property type="match status" value="1"/>
</dbReference>
<dbReference type="PANTHER" id="PTHR47966:SF8">
    <property type="entry name" value="ASPARTIC PROTEASE 1-RELATED"/>
    <property type="match status" value="1"/>
</dbReference>
<dbReference type="Proteomes" id="UP000276776">
    <property type="component" value="Unassembled WGS sequence"/>
</dbReference>
<dbReference type="GO" id="GO:0004190">
    <property type="term" value="F:aspartic-type endopeptidase activity"/>
    <property type="evidence" value="ECO:0007669"/>
    <property type="project" value="InterPro"/>
</dbReference>
<evidence type="ECO:0000259" key="3">
    <source>
        <dbReference type="PROSITE" id="PS51767"/>
    </source>
</evidence>
<dbReference type="GO" id="GO:0005764">
    <property type="term" value="C:lysosome"/>
    <property type="evidence" value="ECO:0007669"/>
    <property type="project" value="TreeGrafter"/>
</dbReference>
<evidence type="ECO:0000313" key="6">
    <source>
        <dbReference type="WBParaSite" id="TCLT_0000273601-mRNA-1"/>
    </source>
</evidence>
<evidence type="ECO:0000313" key="4">
    <source>
        <dbReference type="EMBL" id="VDM98853.1"/>
    </source>
</evidence>
<protein>
    <submittedName>
        <fullName evidence="6">Peptidase A1 domain-containing protein</fullName>
    </submittedName>
</protein>
<accession>A0A0N5CR86</accession>
<proteinExistence type="inferred from homology"/>
<dbReference type="InterPro" id="IPR001461">
    <property type="entry name" value="Aspartic_peptidase_A1"/>
</dbReference>
<dbReference type="Gene3D" id="2.40.70.10">
    <property type="entry name" value="Acid Proteases"/>
    <property type="match status" value="1"/>
</dbReference>
<keyword evidence="2" id="KW-1015">Disulfide bond</keyword>
<reference evidence="4 5" key="2">
    <citation type="submission" date="2018-11" db="EMBL/GenBank/DDBJ databases">
        <authorList>
            <consortium name="Pathogen Informatics"/>
        </authorList>
    </citation>
    <scope>NUCLEOTIDE SEQUENCE [LARGE SCALE GENOMIC DNA]</scope>
</reference>
<evidence type="ECO:0000313" key="5">
    <source>
        <dbReference type="Proteomes" id="UP000276776"/>
    </source>
</evidence>
<dbReference type="Pfam" id="PF00026">
    <property type="entry name" value="Asp"/>
    <property type="match status" value="1"/>
</dbReference>
<dbReference type="AlphaFoldDB" id="A0A0N5CR86"/>
<dbReference type="InterPro" id="IPR021109">
    <property type="entry name" value="Peptidase_aspartic_dom_sf"/>
</dbReference>